<dbReference type="KEGG" id="pec:W5S_0547"/>
<reference evidence="4" key="3">
    <citation type="submission" date="2023-07" db="EMBL/GenBank/DDBJ databases">
        <title>Identification of Pectobacterium versatile causing blackleg of potato from New York State with a whole genome sequencing approach.</title>
        <authorList>
            <person name="Ma X."/>
            <person name="Swingle B."/>
        </authorList>
    </citation>
    <scope>NUCLEOTIDE SEQUENCE [LARGE SCALE GENOMIC DNA]</scope>
    <source>
        <strain evidence="4">NY1588A</strain>
    </source>
</reference>
<gene>
    <name evidence="1" type="ordered locus">W5S_0547</name>
    <name evidence="2" type="ORF">F6Q06_24145</name>
</gene>
<dbReference type="AlphaFoldDB" id="A0A0H3HZS7"/>
<dbReference type="EMBL" id="CP003415">
    <property type="protein sequence ID" value="AFI88673.1"/>
    <property type="molecule type" value="Genomic_DNA"/>
</dbReference>
<dbReference type="Proteomes" id="UP000008044">
    <property type="component" value="Chromosome"/>
</dbReference>
<dbReference type="EMBL" id="WABS01000135">
    <property type="protein sequence ID" value="MBI0557512.1"/>
    <property type="molecule type" value="Genomic_DNA"/>
</dbReference>
<dbReference type="eggNOG" id="ENOG5031HVG">
    <property type="taxonomic scope" value="Bacteria"/>
</dbReference>
<protein>
    <submittedName>
        <fullName evidence="1">Uncharacterized protein</fullName>
    </submittedName>
</protein>
<dbReference type="PATRIC" id="fig|1166016.3.peg.550"/>
<evidence type="ECO:0000313" key="3">
    <source>
        <dbReference type="Proteomes" id="UP000008044"/>
    </source>
</evidence>
<keyword evidence="4" id="KW-1185">Reference proteome</keyword>
<evidence type="ECO:0000313" key="4">
    <source>
        <dbReference type="Proteomes" id="UP001194579"/>
    </source>
</evidence>
<evidence type="ECO:0000313" key="2">
    <source>
        <dbReference type="EMBL" id="MBI0557512.1"/>
    </source>
</evidence>
<accession>A0A0H3HZS7</accession>
<dbReference type="Proteomes" id="UP001194579">
    <property type="component" value="Unassembled WGS sequence"/>
</dbReference>
<organism evidence="1 3">
    <name type="scientific">Pectobacterium parmentieri</name>
    <dbReference type="NCBI Taxonomy" id="1905730"/>
    <lineage>
        <taxon>Bacteria</taxon>
        <taxon>Pseudomonadati</taxon>
        <taxon>Pseudomonadota</taxon>
        <taxon>Gammaproteobacteria</taxon>
        <taxon>Enterobacterales</taxon>
        <taxon>Pectobacteriaceae</taxon>
        <taxon>Pectobacterium</taxon>
    </lineage>
</organism>
<evidence type="ECO:0000313" key="1">
    <source>
        <dbReference type="EMBL" id="AFI88673.1"/>
    </source>
</evidence>
<dbReference type="STRING" id="1905730.W5S_0547"/>
<dbReference type="RefSeq" id="WP_014698661.1">
    <property type="nucleotide sequence ID" value="NC_017845.1"/>
</dbReference>
<dbReference type="HOGENOM" id="CLU_1271294_0_0_6"/>
<proteinExistence type="predicted"/>
<reference evidence="2" key="4">
    <citation type="submission" date="2024-05" db="EMBL/GenBank/DDBJ databases">
        <title>Identification of Pectobacterium versatile causing blackleg of potato from New York State with a whole genome sequencing approach.</title>
        <authorList>
            <person name="Ma X."/>
            <person name="Swingle B."/>
        </authorList>
    </citation>
    <scope>NUCLEOTIDE SEQUENCE</scope>
    <source>
        <strain evidence="2">NY1588A</strain>
    </source>
</reference>
<sequence>MKQIEFLKEKNITISQIDDSTTFQLKKLFILANKIPSPIKKSEVNDLLTKFISSALRDCLYSGAEFVKISEKLIDEYATYINLDEVAHTLSYLCQIHFSINEMYYEKKISQEIGKYFSERWLYYSPKKNTTINDLIYNYYISYLIGIFEKKPSINDIHEIINSQGYLNSEYGEFQKKNIIIWISDNYFKNREDNVCFLSKYKNDKAIKRKIKSIYKK</sequence>
<reference evidence="1 3" key="1">
    <citation type="journal article" date="2012" name="J. Bacteriol.">
        <title>Genome sequence of Pectobacterium sp. strain SCC3193.</title>
        <authorList>
            <person name="Koskinen J.P."/>
            <person name="Laine P."/>
            <person name="Niemi O."/>
            <person name="Nykyri J."/>
            <person name="Harjunpaa H."/>
            <person name="Auvinen P."/>
            <person name="Paulin L."/>
            <person name="Pirhonen M."/>
            <person name="Palva T."/>
            <person name="Holm L."/>
        </authorList>
    </citation>
    <scope>NUCLEOTIDE SEQUENCE [LARGE SCALE GENOMIC DNA]</scope>
    <source>
        <strain evidence="1 3">SCC3193</strain>
    </source>
</reference>
<reference evidence="1" key="2">
    <citation type="submission" date="2012-03" db="EMBL/GenBank/DDBJ databases">
        <authorList>
            <person name="Koskinen P."/>
            <person name="Laine P."/>
            <person name="Niemi O."/>
            <person name="Nykyri J."/>
            <person name="Harjunpaa H."/>
            <person name="Auvinen P."/>
            <person name="Paulin L."/>
            <person name="Pirhonen M."/>
            <person name="Palva T."/>
            <person name="Holm L."/>
        </authorList>
    </citation>
    <scope>NUCLEOTIDE SEQUENCE</scope>
    <source>
        <strain evidence="1">SCC3193</strain>
    </source>
</reference>
<name>A0A0H3HZS7_PECPM</name>